<evidence type="ECO:0000313" key="7">
    <source>
        <dbReference type="EMBL" id="RKN48559.1"/>
    </source>
</evidence>
<dbReference type="InterPro" id="IPR013189">
    <property type="entry name" value="Glyco_hydro_32_C"/>
</dbReference>
<dbReference type="EMBL" id="RBAK01000003">
    <property type="protein sequence ID" value="RKN48559.1"/>
    <property type="molecule type" value="Genomic_DNA"/>
</dbReference>
<reference evidence="7 8" key="1">
    <citation type="journal article" date="2004" name="Syst. Appl. Microbiol.">
        <title>Cryptoendolithic actinomycetes from antarctic sandstone rock samples: Micromonospora endolithica sp. nov. and two isolates related to Micromonospora coerulea Jensen 1932.</title>
        <authorList>
            <person name="Hirsch P."/>
            <person name="Mevs U."/>
            <person name="Kroppenstedt R.M."/>
            <person name="Schumann P."/>
            <person name="Stackebrandt E."/>
        </authorList>
    </citation>
    <scope>NUCLEOTIDE SEQUENCE [LARGE SCALE GENOMIC DNA]</scope>
    <source>
        <strain evidence="7 8">JCM 12677</strain>
    </source>
</reference>
<dbReference type="InterPro" id="IPR023296">
    <property type="entry name" value="Glyco_hydro_beta-prop_sf"/>
</dbReference>
<protein>
    <submittedName>
        <fullName evidence="7">Glycoside hydrolase family 32 protein</fullName>
    </submittedName>
</protein>
<dbReference type="Gene3D" id="2.60.120.560">
    <property type="entry name" value="Exo-inulinase, domain 1"/>
    <property type="match status" value="3"/>
</dbReference>
<proteinExistence type="inferred from homology"/>
<evidence type="ECO:0000256" key="1">
    <source>
        <dbReference type="ARBA" id="ARBA00009902"/>
    </source>
</evidence>
<dbReference type="PANTHER" id="PTHR42800:SF1">
    <property type="entry name" value="EXOINULINASE INUD (AFU_ORTHOLOGUE AFUA_5G00480)"/>
    <property type="match status" value="1"/>
</dbReference>
<dbReference type="SUPFAM" id="SSF75005">
    <property type="entry name" value="Arabinanase/levansucrase/invertase"/>
    <property type="match status" value="1"/>
</dbReference>
<dbReference type="Pfam" id="PF00251">
    <property type="entry name" value="Glyco_hydro_32N"/>
    <property type="match status" value="1"/>
</dbReference>
<dbReference type="OrthoDB" id="9776657at2"/>
<dbReference type="InterPro" id="IPR013320">
    <property type="entry name" value="ConA-like_dom_sf"/>
</dbReference>
<dbReference type="PANTHER" id="PTHR42800">
    <property type="entry name" value="EXOINULINASE INUD (AFU_ORTHOLOGUE AFUA_5G00480)"/>
    <property type="match status" value="1"/>
</dbReference>
<evidence type="ECO:0000313" key="8">
    <source>
        <dbReference type="Proteomes" id="UP000281726"/>
    </source>
</evidence>
<evidence type="ECO:0000259" key="5">
    <source>
        <dbReference type="Pfam" id="PF00251"/>
    </source>
</evidence>
<dbReference type="AlphaFoldDB" id="A0A3A9ZK30"/>
<keyword evidence="8" id="KW-1185">Reference proteome</keyword>
<dbReference type="GO" id="GO:0005987">
    <property type="term" value="P:sucrose catabolic process"/>
    <property type="evidence" value="ECO:0007669"/>
    <property type="project" value="TreeGrafter"/>
</dbReference>
<dbReference type="CDD" id="cd18622">
    <property type="entry name" value="GH32_Inu-like"/>
    <property type="match status" value="1"/>
</dbReference>
<dbReference type="SUPFAM" id="SSF49899">
    <property type="entry name" value="Concanavalin A-like lectins/glucanases"/>
    <property type="match status" value="1"/>
</dbReference>
<dbReference type="SMART" id="SM00640">
    <property type="entry name" value="Glyco_32"/>
    <property type="match status" value="1"/>
</dbReference>
<accession>A0A3A9ZK30</accession>
<evidence type="ECO:0000259" key="6">
    <source>
        <dbReference type="Pfam" id="PF08244"/>
    </source>
</evidence>
<dbReference type="RefSeq" id="WP_120727884.1">
    <property type="nucleotide sequence ID" value="NZ_RBAK01000003.1"/>
</dbReference>
<sequence length="806" mass="86150">MRSRTRRGVWLALVATVVALLPGVPATAGTPGDYPEFPYPVTAYTEPQRGQFHFSPRGGWMNDINAPLYHNGLYHVFYQHNPHGLGWDTMHWGHATSPDLVHWTQKPVALEPGVHPGDLWSGGGVVDTANTSGFKTGADAPIVVFTGTNGVSVAYSNDGGRTFQNHDGGRKVLSMPANSRDPKVFWHAPTGRWVMVVWSDNGGNAALFYTSPNLRDWTYRSRYAADWLLECPDLFALPVDGTGPTRWVLTDASGEYVVGGFDGTTFTTGQPAPLRMDQGHNSYFGTFYAGLTFENMPDGRVVQMAWQPGNAGSVWTGNATVPAQLGLRTYPEGIRLTRFPVAELATLRTGTQTWTGRTVTADPATDPLAGVKADTYELVAEFDTAASTATRFGFDLHTRADGTYDRRVAYDRAAQTLYGAPLAPVGGRVKVRILVDRGQLEIFGNDGKLSWTDNVAFDSAPASQGVRLFAEGGSVRVVSLALHRIGSTWGRGESTLESNLPGPWRAAGGTWTDVTGGKRGDATGDGFYLSAASAGDVSYEADLRLDTAAAAGITFRASADGGAHYTANIDAAGLVKLWRPGRDIAVHATPVSRGRTYHLKVVATGPNIRVYLDHGATPVIDAVDTTYAAGLLGVNVFAGAAVVQNVRRDAAGFRTDLGLRWHPAGGEWTVPAGGLRGRRMANGFRLSERTAGDLTVTGDVRVLAGRAAGLTFRASADGSAHYTVNIDTDGVVKLWRPGRDVAVHPTTIVPGRTYRLRVVATGPRVRVYLGGGTTPVIDATDDTYASGRVGVNVFDAVAEFQDVTLS</sequence>
<keyword evidence="2 7" id="KW-0378">Hydrolase</keyword>
<gene>
    <name evidence="7" type="ORF">D7223_11285</name>
</gene>
<feature type="signal peptide" evidence="4">
    <location>
        <begin position="1"/>
        <end position="28"/>
    </location>
</feature>
<comment type="caution">
    <text evidence="7">The sequence shown here is derived from an EMBL/GenBank/DDBJ whole genome shotgun (WGS) entry which is preliminary data.</text>
</comment>
<feature type="domain" description="Glycosyl hydrolase family 32 C-terminal" evidence="6">
    <location>
        <begin position="343"/>
        <end position="482"/>
    </location>
</feature>
<dbReference type="GO" id="GO:0005737">
    <property type="term" value="C:cytoplasm"/>
    <property type="evidence" value="ECO:0007669"/>
    <property type="project" value="TreeGrafter"/>
</dbReference>
<evidence type="ECO:0000256" key="3">
    <source>
        <dbReference type="ARBA" id="ARBA00023295"/>
    </source>
</evidence>
<evidence type="ECO:0000256" key="4">
    <source>
        <dbReference type="SAM" id="SignalP"/>
    </source>
</evidence>
<evidence type="ECO:0000256" key="2">
    <source>
        <dbReference type="ARBA" id="ARBA00022801"/>
    </source>
</evidence>
<keyword evidence="4" id="KW-0732">Signal</keyword>
<organism evidence="7 8">
    <name type="scientific">Micromonospora endolithica</name>
    <dbReference type="NCBI Taxonomy" id="230091"/>
    <lineage>
        <taxon>Bacteria</taxon>
        <taxon>Bacillati</taxon>
        <taxon>Actinomycetota</taxon>
        <taxon>Actinomycetes</taxon>
        <taxon>Micromonosporales</taxon>
        <taxon>Micromonosporaceae</taxon>
        <taxon>Micromonospora</taxon>
    </lineage>
</organism>
<name>A0A3A9ZK30_9ACTN</name>
<dbReference type="InterPro" id="IPR001362">
    <property type="entry name" value="Glyco_hydro_32"/>
</dbReference>
<comment type="similarity">
    <text evidence="1">Belongs to the glycosyl hydrolase 32 family.</text>
</comment>
<dbReference type="GO" id="GO:0004575">
    <property type="term" value="F:sucrose alpha-glucosidase activity"/>
    <property type="evidence" value="ECO:0007669"/>
    <property type="project" value="TreeGrafter"/>
</dbReference>
<feature type="chain" id="PRO_5017470121" evidence="4">
    <location>
        <begin position="29"/>
        <end position="806"/>
    </location>
</feature>
<dbReference type="Gene3D" id="2.115.10.20">
    <property type="entry name" value="Glycosyl hydrolase domain, family 43"/>
    <property type="match status" value="1"/>
</dbReference>
<dbReference type="Pfam" id="PF08244">
    <property type="entry name" value="Glyco_hydro_32C"/>
    <property type="match status" value="1"/>
</dbReference>
<dbReference type="InterPro" id="IPR013148">
    <property type="entry name" value="Glyco_hydro_32_N"/>
</dbReference>
<dbReference type="Proteomes" id="UP000281726">
    <property type="component" value="Unassembled WGS sequence"/>
</dbReference>
<keyword evidence="3" id="KW-0326">Glycosidase</keyword>
<feature type="domain" description="Glycosyl hydrolase family 32 N-terminal" evidence="5">
    <location>
        <begin position="53"/>
        <end position="327"/>
    </location>
</feature>